<dbReference type="HOGENOM" id="CLU_146585_1_0_6"/>
<feature type="chain" id="PRO_5004215220" evidence="1">
    <location>
        <begin position="21"/>
        <end position="108"/>
    </location>
</feature>
<evidence type="ECO:0000313" key="2">
    <source>
        <dbReference type="EMBL" id="ABC32442.1"/>
    </source>
</evidence>
<dbReference type="OrthoDB" id="9798130at2"/>
<proteinExistence type="predicted"/>
<feature type="signal peptide" evidence="1">
    <location>
        <begin position="1"/>
        <end position="20"/>
    </location>
</feature>
<evidence type="ECO:0000313" key="3">
    <source>
        <dbReference type="Proteomes" id="UP000000238"/>
    </source>
</evidence>
<gene>
    <name evidence="2" type="ordered locus">HCH_05791</name>
</gene>
<accession>Q2SA82</accession>
<dbReference type="eggNOG" id="COG3784">
    <property type="taxonomic scope" value="Bacteria"/>
</dbReference>
<evidence type="ECO:0000256" key="1">
    <source>
        <dbReference type="SAM" id="SignalP"/>
    </source>
</evidence>
<reference evidence="2 3" key="1">
    <citation type="journal article" date="2005" name="Nucleic Acids Res.">
        <title>Genomic blueprint of Hahella chejuensis, a marine microbe producing an algicidal agent.</title>
        <authorList>
            <person name="Jeong H."/>
            <person name="Yim J.H."/>
            <person name="Lee C."/>
            <person name="Choi S.-H."/>
            <person name="Park Y.K."/>
            <person name="Yoon S.H."/>
            <person name="Hur C.-G."/>
            <person name="Kang H.-Y."/>
            <person name="Kim D."/>
            <person name="Lee H.H."/>
            <person name="Park K.H."/>
            <person name="Park S.-H."/>
            <person name="Park H.-S."/>
            <person name="Lee H.K."/>
            <person name="Oh T.K."/>
            <person name="Kim J.F."/>
        </authorList>
    </citation>
    <scope>NUCLEOTIDE SEQUENCE [LARGE SCALE GENOMIC DNA]</scope>
    <source>
        <strain evidence="2 3">KCTC 2396</strain>
    </source>
</reference>
<dbReference type="Pfam" id="PF07027">
    <property type="entry name" value="DUF1318"/>
    <property type="match status" value="1"/>
</dbReference>
<name>Q2SA82_HAHCH</name>
<keyword evidence="3" id="KW-1185">Reference proteome</keyword>
<dbReference type="InterPro" id="IPR008309">
    <property type="entry name" value="YdbL"/>
</dbReference>
<dbReference type="AlphaFoldDB" id="Q2SA82"/>
<keyword evidence="1" id="KW-0732">Signal</keyword>
<protein>
    <submittedName>
        <fullName evidence="2">Uncharacterized protein conserved in bacteria</fullName>
    </submittedName>
</protein>
<dbReference type="EMBL" id="CP000155">
    <property type="protein sequence ID" value="ABC32442.1"/>
    <property type="molecule type" value="Genomic_DNA"/>
</dbReference>
<dbReference type="RefSeq" id="WP_011399501.1">
    <property type="nucleotide sequence ID" value="NC_007645.1"/>
</dbReference>
<dbReference type="Proteomes" id="UP000000238">
    <property type="component" value="Chromosome"/>
</dbReference>
<organism evidence="2 3">
    <name type="scientific">Hahella chejuensis (strain KCTC 2396)</name>
    <dbReference type="NCBI Taxonomy" id="349521"/>
    <lineage>
        <taxon>Bacteria</taxon>
        <taxon>Pseudomonadati</taxon>
        <taxon>Pseudomonadota</taxon>
        <taxon>Gammaproteobacteria</taxon>
        <taxon>Oceanospirillales</taxon>
        <taxon>Hahellaceae</taxon>
        <taxon>Hahella</taxon>
    </lineage>
</organism>
<dbReference type="KEGG" id="hch:HCH_05791"/>
<dbReference type="STRING" id="349521.HCH_05791"/>
<dbReference type="PIRSF" id="PIRSF025560">
    <property type="entry name" value="UCP025560"/>
    <property type="match status" value="1"/>
</dbReference>
<sequence>MKKIILALFCSLFVSMPAWALDLDEAKAKGLVGEQADGYLGAVKSGAEVNALVLETNDKRSKKYAKIAAERGISVDEVGKLAGKLLIEKAGPKDYVKGSGGWVMKEKL</sequence>